<name>A0A1L9TW22_9EURO</name>
<dbReference type="AlphaFoldDB" id="A0A1L9TW22"/>
<dbReference type="GeneID" id="63760218"/>
<proteinExistence type="predicted"/>
<keyword evidence="2" id="KW-1185">Reference proteome</keyword>
<dbReference type="VEuPathDB" id="FungiDB:ASPSYDRAFT_246639"/>
<dbReference type="Proteomes" id="UP000184356">
    <property type="component" value="Unassembled WGS sequence"/>
</dbReference>
<organism evidence="1 2">
    <name type="scientific">Aspergillus sydowii CBS 593.65</name>
    <dbReference type="NCBI Taxonomy" id="1036612"/>
    <lineage>
        <taxon>Eukaryota</taxon>
        <taxon>Fungi</taxon>
        <taxon>Dikarya</taxon>
        <taxon>Ascomycota</taxon>
        <taxon>Pezizomycotina</taxon>
        <taxon>Eurotiomycetes</taxon>
        <taxon>Eurotiomycetidae</taxon>
        <taxon>Eurotiales</taxon>
        <taxon>Aspergillaceae</taxon>
        <taxon>Aspergillus</taxon>
        <taxon>Aspergillus subgen. Nidulantes</taxon>
    </lineage>
</organism>
<dbReference type="RefSeq" id="XP_040707422.1">
    <property type="nucleotide sequence ID" value="XM_040844145.1"/>
</dbReference>
<accession>A0A1L9TW22</accession>
<dbReference type="EMBL" id="KV878582">
    <property type="protein sequence ID" value="OJJ63616.1"/>
    <property type="molecule type" value="Genomic_DNA"/>
</dbReference>
<evidence type="ECO:0000313" key="1">
    <source>
        <dbReference type="EMBL" id="OJJ63616.1"/>
    </source>
</evidence>
<protein>
    <submittedName>
        <fullName evidence="1">Uncharacterized protein</fullName>
    </submittedName>
</protein>
<evidence type="ECO:0000313" key="2">
    <source>
        <dbReference type="Proteomes" id="UP000184356"/>
    </source>
</evidence>
<gene>
    <name evidence="1" type="ORF">ASPSYDRAFT_246639</name>
</gene>
<reference evidence="2" key="1">
    <citation type="journal article" date="2017" name="Genome Biol.">
        <title>Comparative genomics reveals high biological diversity and specific adaptations in the industrially and medically important fungal genus Aspergillus.</title>
        <authorList>
            <person name="de Vries R.P."/>
            <person name="Riley R."/>
            <person name="Wiebenga A."/>
            <person name="Aguilar-Osorio G."/>
            <person name="Amillis S."/>
            <person name="Uchima C.A."/>
            <person name="Anderluh G."/>
            <person name="Asadollahi M."/>
            <person name="Askin M."/>
            <person name="Barry K."/>
            <person name="Battaglia E."/>
            <person name="Bayram O."/>
            <person name="Benocci T."/>
            <person name="Braus-Stromeyer S.A."/>
            <person name="Caldana C."/>
            <person name="Canovas D."/>
            <person name="Cerqueira G.C."/>
            <person name="Chen F."/>
            <person name="Chen W."/>
            <person name="Choi C."/>
            <person name="Clum A."/>
            <person name="Dos Santos R.A."/>
            <person name="Damasio A.R."/>
            <person name="Diallinas G."/>
            <person name="Emri T."/>
            <person name="Fekete E."/>
            <person name="Flipphi M."/>
            <person name="Freyberg S."/>
            <person name="Gallo A."/>
            <person name="Gournas C."/>
            <person name="Habgood R."/>
            <person name="Hainaut M."/>
            <person name="Harispe M.L."/>
            <person name="Henrissat B."/>
            <person name="Hilden K.S."/>
            <person name="Hope R."/>
            <person name="Hossain A."/>
            <person name="Karabika E."/>
            <person name="Karaffa L."/>
            <person name="Karanyi Z."/>
            <person name="Krasevec N."/>
            <person name="Kuo A."/>
            <person name="Kusch H."/>
            <person name="LaButti K."/>
            <person name="Lagendijk E.L."/>
            <person name="Lapidus A."/>
            <person name="Levasseur A."/>
            <person name="Lindquist E."/>
            <person name="Lipzen A."/>
            <person name="Logrieco A.F."/>
            <person name="MacCabe A."/>
            <person name="Maekelae M.R."/>
            <person name="Malavazi I."/>
            <person name="Melin P."/>
            <person name="Meyer V."/>
            <person name="Mielnichuk N."/>
            <person name="Miskei M."/>
            <person name="Molnar A.P."/>
            <person name="Mule G."/>
            <person name="Ngan C.Y."/>
            <person name="Orejas M."/>
            <person name="Orosz E."/>
            <person name="Ouedraogo J.P."/>
            <person name="Overkamp K.M."/>
            <person name="Park H.-S."/>
            <person name="Perrone G."/>
            <person name="Piumi F."/>
            <person name="Punt P.J."/>
            <person name="Ram A.F."/>
            <person name="Ramon A."/>
            <person name="Rauscher S."/>
            <person name="Record E."/>
            <person name="Riano-Pachon D.M."/>
            <person name="Robert V."/>
            <person name="Roehrig J."/>
            <person name="Ruller R."/>
            <person name="Salamov A."/>
            <person name="Salih N.S."/>
            <person name="Samson R.A."/>
            <person name="Sandor E."/>
            <person name="Sanguinetti M."/>
            <person name="Schuetze T."/>
            <person name="Sepcic K."/>
            <person name="Shelest E."/>
            <person name="Sherlock G."/>
            <person name="Sophianopoulou V."/>
            <person name="Squina F.M."/>
            <person name="Sun H."/>
            <person name="Susca A."/>
            <person name="Todd R.B."/>
            <person name="Tsang A."/>
            <person name="Unkles S.E."/>
            <person name="van de Wiele N."/>
            <person name="van Rossen-Uffink D."/>
            <person name="Oliveira J.V."/>
            <person name="Vesth T.C."/>
            <person name="Visser J."/>
            <person name="Yu J.-H."/>
            <person name="Zhou M."/>
            <person name="Andersen M.R."/>
            <person name="Archer D.B."/>
            <person name="Baker S.E."/>
            <person name="Benoit I."/>
            <person name="Brakhage A.A."/>
            <person name="Braus G.H."/>
            <person name="Fischer R."/>
            <person name="Frisvad J.C."/>
            <person name="Goldman G.H."/>
            <person name="Houbraken J."/>
            <person name="Oakley B."/>
            <person name="Pocsi I."/>
            <person name="Scazzocchio C."/>
            <person name="Seiboth B."/>
            <person name="vanKuyk P.A."/>
            <person name="Wortman J."/>
            <person name="Dyer P.S."/>
            <person name="Grigoriev I.V."/>
        </authorList>
    </citation>
    <scope>NUCLEOTIDE SEQUENCE [LARGE SCALE GENOMIC DNA]</scope>
    <source>
        <strain evidence="2">CBS 593.65</strain>
    </source>
</reference>
<sequence length="155" mass="17865">MPVLHFNVQTGLRISCPSRLQVHRRAEIESWQVRVTGYEPRLKSRLSSHRAATHILSIVYYYWGRFINVTSQWHKLPRYSVETPPRYSTVLRESAVGRLGCQRPPFTMKYCIRTLSYLLSHRYIIDHPSKHKSGNPGPRLPSSCCAFAEAVASIP</sequence>